<dbReference type="PANTHER" id="PTHR43673:SF3">
    <property type="entry name" value="NAD(P)H NITROREDUCTASE YODC-RELATED"/>
    <property type="match status" value="1"/>
</dbReference>
<dbReference type="InterPro" id="IPR029479">
    <property type="entry name" value="Nitroreductase"/>
</dbReference>
<dbReference type="CDD" id="cd02137">
    <property type="entry name" value="MhqN-like"/>
    <property type="match status" value="1"/>
</dbReference>
<dbReference type="GO" id="GO:0016491">
    <property type="term" value="F:oxidoreductase activity"/>
    <property type="evidence" value="ECO:0007669"/>
    <property type="project" value="UniProtKB-KW"/>
</dbReference>
<dbReference type="Pfam" id="PF00881">
    <property type="entry name" value="Nitroreductase"/>
    <property type="match status" value="1"/>
</dbReference>
<keyword evidence="2 4" id="KW-0560">Oxidoreductase</keyword>
<dbReference type="PANTHER" id="PTHR43673">
    <property type="entry name" value="NAD(P)H NITROREDUCTASE YDGI-RELATED"/>
    <property type="match status" value="1"/>
</dbReference>
<gene>
    <name evidence="4" type="ORF">ACFQWB_03190</name>
</gene>
<dbReference type="Proteomes" id="UP001596528">
    <property type="component" value="Unassembled WGS sequence"/>
</dbReference>
<evidence type="ECO:0000256" key="2">
    <source>
        <dbReference type="ARBA" id="ARBA00023002"/>
    </source>
</evidence>
<dbReference type="EC" id="1.7.1.-" evidence="4"/>
<comment type="similarity">
    <text evidence="1">Belongs to the nitroreductase family.</text>
</comment>
<evidence type="ECO:0000256" key="1">
    <source>
        <dbReference type="ARBA" id="ARBA00007118"/>
    </source>
</evidence>
<organism evidence="4 5">
    <name type="scientific">Paenibacillus thermoaerophilus</name>
    <dbReference type="NCBI Taxonomy" id="1215385"/>
    <lineage>
        <taxon>Bacteria</taxon>
        <taxon>Bacillati</taxon>
        <taxon>Bacillota</taxon>
        <taxon>Bacilli</taxon>
        <taxon>Bacillales</taxon>
        <taxon>Paenibacillaceae</taxon>
        <taxon>Paenibacillus</taxon>
    </lineage>
</organism>
<dbReference type="RefSeq" id="WP_138790583.1">
    <property type="nucleotide sequence ID" value="NZ_JBHTGQ010000006.1"/>
</dbReference>
<proteinExistence type="inferred from homology"/>
<dbReference type="InterPro" id="IPR000415">
    <property type="entry name" value="Nitroreductase-like"/>
</dbReference>
<dbReference type="SUPFAM" id="SSF55469">
    <property type="entry name" value="FMN-dependent nitroreductase-like"/>
    <property type="match status" value="1"/>
</dbReference>
<dbReference type="Gene3D" id="3.40.109.10">
    <property type="entry name" value="NADH Oxidase"/>
    <property type="match status" value="1"/>
</dbReference>
<sequence>METSLQTNDFFTVIRERHAVKHYDPAHKLSEKEILELLEIAGTAPSAWNLQHWKFMAITDQAAKEKLLPIAYGQKQIVDSSVVVAVLGDLQANLNAEDVYAPAVKQGLLTEEIKQNLIGQINYTYANVPNAPRDEAIRNASLAAMQLMLAARAKGLDTCPIGGFDSAKFVEAFNVPSRYIPVMLITVGKAASPARPSSRFPVERTVVWNSF</sequence>
<evidence type="ECO:0000259" key="3">
    <source>
        <dbReference type="Pfam" id="PF00881"/>
    </source>
</evidence>
<evidence type="ECO:0000313" key="4">
    <source>
        <dbReference type="EMBL" id="MFC7748952.1"/>
    </source>
</evidence>
<keyword evidence="5" id="KW-1185">Reference proteome</keyword>
<accession>A0ABW2V2W8</accession>
<protein>
    <submittedName>
        <fullName evidence="4">Nitroreductase family protein</fullName>
        <ecNumber evidence="4">1.7.1.-</ecNumber>
    </submittedName>
</protein>
<reference evidence="5" key="1">
    <citation type="journal article" date="2019" name="Int. J. Syst. Evol. Microbiol.">
        <title>The Global Catalogue of Microorganisms (GCM) 10K type strain sequencing project: providing services to taxonomists for standard genome sequencing and annotation.</title>
        <authorList>
            <consortium name="The Broad Institute Genomics Platform"/>
            <consortium name="The Broad Institute Genome Sequencing Center for Infectious Disease"/>
            <person name="Wu L."/>
            <person name="Ma J."/>
        </authorList>
    </citation>
    <scope>NUCLEOTIDE SEQUENCE [LARGE SCALE GENOMIC DNA]</scope>
    <source>
        <strain evidence="5">JCM 18657</strain>
    </source>
</reference>
<comment type="caution">
    <text evidence="4">The sequence shown here is derived from an EMBL/GenBank/DDBJ whole genome shotgun (WGS) entry which is preliminary data.</text>
</comment>
<name>A0ABW2V2W8_9BACL</name>
<evidence type="ECO:0000313" key="5">
    <source>
        <dbReference type="Proteomes" id="UP001596528"/>
    </source>
</evidence>
<feature type="domain" description="Nitroreductase" evidence="3">
    <location>
        <begin position="14"/>
        <end position="189"/>
    </location>
</feature>
<dbReference type="EMBL" id="JBHTGQ010000006">
    <property type="protein sequence ID" value="MFC7748952.1"/>
    <property type="molecule type" value="Genomic_DNA"/>
</dbReference>